<keyword evidence="1" id="KW-0812">Transmembrane</keyword>
<evidence type="ECO:0000259" key="2">
    <source>
        <dbReference type="Pfam" id="PF13239"/>
    </source>
</evidence>
<keyword evidence="1" id="KW-0472">Membrane</keyword>
<dbReference type="Proteomes" id="UP000192796">
    <property type="component" value="Unassembled WGS sequence"/>
</dbReference>
<dbReference type="Pfam" id="PF13239">
    <property type="entry name" value="2TM"/>
    <property type="match status" value="1"/>
</dbReference>
<feature type="domain" description="2TM" evidence="2">
    <location>
        <begin position="14"/>
        <end position="91"/>
    </location>
</feature>
<feature type="transmembrane region" description="Helical" evidence="1">
    <location>
        <begin position="21"/>
        <end position="40"/>
    </location>
</feature>
<comment type="caution">
    <text evidence="3">The sequence shown here is derived from an EMBL/GenBank/DDBJ whole genome shotgun (WGS) entry which is preliminary data.</text>
</comment>
<keyword evidence="4" id="KW-1185">Reference proteome</keyword>
<feature type="transmembrane region" description="Helical" evidence="1">
    <location>
        <begin position="52"/>
        <end position="72"/>
    </location>
</feature>
<sequence length="93" mass="11133">MENEKDPQLWKIAQRRVGFKYNLMSYIGMSCFFWGIWLWAGINEGNMGYPWPVWPMAGWGIGLFFHFLNAYVYTNPNNSVEREYEKLKQQQVN</sequence>
<name>A0A1V9FRB6_9BACT</name>
<organism evidence="3 4">
    <name type="scientific">Niastella vici</name>
    <dbReference type="NCBI Taxonomy" id="1703345"/>
    <lineage>
        <taxon>Bacteria</taxon>
        <taxon>Pseudomonadati</taxon>
        <taxon>Bacteroidota</taxon>
        <taxon>Chitinophagia</taxon>
        <taxon>Chitinophagales</taxon>
        <taxon>Chitinophagaceae</taxon>
        <taxon>Niastella</taxon>
    </lineage>
</organism>
<dbReference type="PROSITE" id="PS51257">
    <property type="entry name" value="PROKAR_LIPOPROTEIN"/>
    <property type="match status" value="1"/>
</dbReference>
<dbReference type="OrthoDB" id="8965954at2"/>
<protein>
    <recommendedName>
        <fullName evidence="2">2TM domain-containing protein</fullName>
    </recommendedName>
</protein>
<dbReference type="STRING" id="1703345.A3860_03970"/>
<keyword evidence="1" id="KW-1133">Transmembrane helix</keyword>
<evidence type="ECO:0000313" key="4">
    <source>
        <dbReference type="Proteomes" id="UP000192796"/>
    </source>
</evidence>
<proteinExistence type="predicted"/>
<reference evidence="3 4" key="1">
    <citation type="submission" date="2016-03" db="EMBL/GenBank/DDBJ databases">
        <title>Niastella vici sp. nov., isolated from farmland soil.</title>
        <authorList>
            <person name="Chen L."/>
            <person name="Wang D."/>
            <person name="Yang S."/>
            <person name="Wang G."/>
        </authorList>
    </citation>
    <scope>NUCLEOTIDE SEQUENCE [LARGE SCALE GENOMIC DNA]</scope>
    <source>
        <strain evidence="3 4">DJ57</strain>
    </source>
</reference>
<dbReference type="AlphaFoldDB" id="A0A1V9FRB6"/>
<evidence type="ECO:0000256" key="1">
    <source>
        <dbReference type="SAM" id="Phobius"/>
    </source>
</evidence>
<accession>A0A1V9FRB6</accession>
<evidence type="ECO:0000313" key="3">
    <source>
        <dbReference type="EMBL" id="OQP60894.1"/>
    </source>
</evidence>
<dbReference type="InterPro" id="IPR025698">
    <property type="entry name" value="2TM_dom"/>
</dbReference>
<dbReference type="RefSeq" id="WP_081150878.1">
    <property type="nucleotide sequence ID" value="NZ_LVYD01000058.1"/>
</dbReference>
<gene>
    <name evidence="3" type="ORF">A3860_03970</name>
</gene>
<dbReference type="EMBL" id="LVYD01000058">
    <property type="protein sequence ID" value="OQP60894.1"/>
    <property type="molecule type" value="Genomic_DNA"/>
</dbReference>